<evidence type="ECO:0008006" key="3">
    <source>
        <dbReference type="Google" id="ProtNLM"/>
    </source>
</evidence>
<gene>
    <name evidence="1" type="ORF">DYH56_14190</name>
</gene>
<dbReference type="Gene3D" id="3.30.920.30">
    <property type="entry name" value="Hypothetical protein"/>
    <property type="match status" value="1"/>
</dbReference>
<evidence type="ECO:0000313" key="2">
    <source>
        <dbReference type="Proteomes" id="UP000263486"/>
    </source>
</evidence>
<evidence type="ECO:0000313" key="1">
    <source>
        <dbReference type="EMBL" id="REI39600.1"/>
    </source>
</evidence>
<dbReference type="RefSeq" id="WP_114643530.1">
    <property type="nucleotide sequence ID" value="NZ_JAACIO010000036.1"/>
</dbReference>
<proteinExistence type="predicted"/>
<comment type="caution">
    <text evidence="1">The sequence shown here is derived from an EMBL/GenBank/DDBJ whole genome shotgun (WGS) entry which is preliminary data.</text>
</comment>
<accession>A0ABX9KDG2</accession>
<protein>
    <recommendedName>
        <fullName evidence="3">Type II toxin-antitoxin system HicA family toxin</fullName>
    </recommendedName>
</protein>
<reference evidence="1 2" key="1">
    <citation type="submission" date="2018-08" db="EMBL/GenBank/DDBJ databases">
        <title>Draft genome sequence of Psychrilyobacter sp. strain SD5 isolated from Black Sea water.</title>
        <authorList>
            <person name="Yadav S."/>
            <person name="Villanueva L."/>
            <person name="Damste J.S.S."/>
        </authorList>
    </citation>
    <scope>NUCLEOTIDE SEQUENCE [LARGE SCALE GENOMIC DNA]</scope>
    <source>
        <strain evidence="1 2">SD5</strain>
    </source>
</reference>
<name>A0ABX9KDG2_9FUSO</name>
<organism evidence="1 2">
    <name type="scientific">Psychrilyobacter piezotolerans</name>
    <dbReference type="NCBI Taxonomy" id="2293438"/>
    <lineage>
        <taxon>Bacteria</taxon>
        <taxon>Fusobacteriati</taxon>
        <taxon>Fusobacteriota</taxon>
        <taxon>Fusobacteriia</taxon>
        <taxon>Fusobacteriales</taxon>
        <taxon>Fusobacteriaceae</taxon>
        <taxon>Psychrilyobacter</taxon>
    </lineage>
</organism>
<dbReference type="SUPFAM" id="SSF54786">
    <property type="entry name" value="YcfA/nrd intein domain"/>
    <property type="match status" value="1"/>
</dbReference>
<dbReference type="EMBL" id="QUAJ01000038">
    <property type="protein sequence ID" value="REI39600.1"/>
    <property type="molecule type" value="Genomic_DNA"/>
</dbReference>
<keyword evidence="2" id="KW-1185">Reference proteome</keyword>
<dbReference type="InterPro" id="IPR038570">
    <property type="entry name" value="HicA_sf"/>
</dbReference>
<sequence>MKKREFLKLMKSLGLISVRDTGKHSIYGKDGKIFAVPRCPIISKGLVWSLTKNFEVKGS</sequence>
<dbReference type="Proteomes" id="UP000263486">
    <property type="component" value="Unassembled WGS sequence"/>
</dbReference>